<organism evidence="2 3">
    <name type="scientific">Truncatella angustata</name>
    <dbReference type="NCBI Taxonomy" id="152316"/>
    <lineage>
        <taxon>Eukaryota</taxon>
        <taxon>Fungi</taxon>
        <taxon>Dikarya</taxon>
        <taxon>Ascomycota</taxon>
        <taxon>Pezizomycotina</taxon>
        <taxon>Sordariomycetes</taxon>
        <taxon>Xylariomycetidae</taxon>
        <taxon>Amphisphaeriales</taxon>
        <taxon>Sporocadaceae</taxon>
        <taxon>Truncatella</taxon>
    </lineage>
</organism>
<protein>
    <recommendedName>
        <fullName evidence="4">Methyltransferase</fullName>
    </recommendedName>
</protein>
<gene>
    <name evidence="2" type="ORF">BKA67DRAFT_555263</name>
</gene>
<name>A0A9P8USL3_9PEZI</name>
<dbReference type="PANTHER" id="PTHR43591">
    <property type="entry name" value="METHYLTRANSFERASE"/>
    <property type="match status" value="1"/>
</dbReference>
<proteinExistence type="inferred from homology"/>
<evidence type="ECO:0008006" key="4">
    <source>
        <dbReference type="Google" id="ProtNLM"/>
    </source>
</evidence>
<dbReference type="GeneID" id="70130954"/>
<evidence type="ECO:0000313" key="2">
    <source>
        <dbReference type="EMBL" id="KAH6657436.1"/>
    </source>
</evidence>
<dbReference type="PANTHER" id="PTHR43591:SF105">
    <property type="entry name" value="METHYLTRANSFERASE DOMAIN-CONTAINING PROTEIN-RELATED"/>
    <property type="match status" value="1"/>
</dbReference>
<evidence type="ECO:0000256" key="1">
    <source>
        <dbReference type="ARBA" id="ARBA00038158"/>
    </source>
</evidence>
<accession>A0A9P8USL3</accession>
<dbReference type="Gene3D" id="3.40.50.150">
    <property type="entry name" value="Vaccinia Virus protein VP39"/>
    <property type="match status" value="1"/>
</dbReference>
<dbReference type="InterPro" id="IPR029063">
    <property type="entry name" value="SAM-dependent_MTases_sf"/>
</dbReference>
<comment type="similarity">
    <text evidence="1">Belongs to the methyltransferase superfamily. LaeA methyltransferase family.</text>
</comment>
<sequence length="281" mass="30271">MAPSATEHYEHAYPLGNDLEAKRLRNQHDVIKDAMGGLVLAPVDFSASPLKILDSATADGTWIRDLAAAYPDVKHEFIGIDINPAEFPAEPPGGTTYQVHDINKPWPEEWAGHFDFVHQRLVLVSAGARQEQALHSLGALVKPGGWIQVIEATNELPEGCGPVMHAFVDVMNGVFKFMDADLKLTDQIPGWLKGAGFVDIQDRNVPLKFGAQNPDATLAGQGVFSTSAAAGGLGKFAQTLPQGTISLPAEKLDTLGSDLDKELKEVGGVYPLRVIWGHKPI</sequence>
<reference evidence="2" key="1">
    <citation type="journal article" date="2021" name="Nat. Commun.">
        <title>Genetic determinants of endophytism in the Arabidopsis root mycobiome.</title>
        <authorList>
            <person name="Mesny F."/>
            <person name="Miyauchi S."/>
            <person name="Thiergart T."/>
            <person name="Pickel B."/>
            <person name="Atanasova L."/>
            <person name="Karlsson M."/>
            <person name="Huettel B."/>
            <person name="Barry K.W."/>
            <person name="Haridas S."/>
            <person name="Chen C."/>
            <person name="Bauer D."/>
            <person name="Andreopoulos W."/>
            <person name="Pangilinan J."/>
            <person name="LaButti K."/>
            <person name="Riley R."/>
            <person name="Lipzen A."/>
            <person name="Clum A."/>
            <person name="Drula E."/>
            <person name="Henrissat B."/>
            <person name="Kohler A."/>
            <person name="Grigoriev I.V."/>
            <person name="Martin F.M."/>
            <person name="Hacquard S."/>
        </authorList>
    </citation>
    <scope>NUCLEOTIDE SEQUENCE</scope>
    <source>
        <strain evidence="2">MPI-SDFR-AT-0073</strain>
    </source>
</reference>
<comment type="caution">
    <text evidence="2">The sequence shown here is derived from an EMBL/GenBank/DDBJ whole genome shotgun (WGS) entry which is preliminary data.</text>
</comment>
<keyword evidence="3" id="KW-1185">Reference proteome</keyword>
<dbReference type="RefSeq" id="XP_045961670.1">
    <property type="nucleotide sequence ID" value="XM_046102062.1"/>
</dbReference>
<dbReference type="Proteomes" id="UP000758603">
    <property type="component" value="Unassembled WGS sequence"/>
</dbReference>
<dbReference type="SUPFAM" id="SSF53335">
    <property type="entry name" value="S-adenosyl-L-methionine-dependent methyltransferases"/>
    <property type="match status" value="1"/>
</dbReference>
<dbReference type="GO" id="GO:0008168">
    <property type="term" value="F:methyltransferase activity"/>
    <property type="evidence" value="ECO:0007669"/>
    <property type="project" value="TreeGrafter"/>
</dbReference>
<dbReference type="CDD" id="cd02440">
    <property type="entry name" value="AdoMet_MTases"/>
    <property type="match status" value="1"/>
</dbReference>
<dbReference type="AlphaFoldDB" id="A0A9P8USL3"/>
<evidence type="ECO:0000313" key="3">
    <source>
        <dbReference type="Proteomes" id="UP000758603"/>
    </source>
</evidence>
<dbReference type="OrthoDB" id="184880at2759"/>
<dbReference type="EMBL" id="JAGPXC010000002">
    <property type="protein sequence ID" value="KAH6657436.1"/>
    <property type="molecule type" value="Genomic_DNA"/>
</dbReference>
<dbReference type="Pfam" id="PF13489">
    <property type="entry name" value="Methyltransf_23"/>
    <property type="match status" value="1"/>
</dbReference>